<comment type="caution">
    <text evidence="2">The sequence shown here is derived from an EMBL/GenBank/DDBJ whole genome shotgun (WGS) entry which is preliminary data.</text>
</comment>
<evidence type="ECO:0000256" key="1">
    <source>
        <dbReference type="SAM" id="Phobius"/>
    </source>
</evidence>
<keyword evidence="1" id="KW-0472">Membrane</keyword>
<sequence length="281" mass="30317">MMGSLRRISAVASNTFLEAVRQKVFAVLLVFGLVLIYGANYFTEFSFQEQFKFLKDLGYAAISLTGLLVGLLGASQLIPGEIERRTILTALCRPLRRWEFIAGKYLGLAVLLGVMVGVMSLAVGGVLGWKETQLVAREGSDPAVAAAIQQEARDPRLLQAVLLVGVKLAVVAAVAVFFSTVATSTTFVIAMTLMVYLIGHLQSVAREQWLESGEVVHAGAKLFLAAVAFLVPDFNLYNLIDEIIAGNEVVWRSTLGVVGYSVVYIAVLLTAASVVFEGRDI</sequence>
<evidence type="ECO:0000313" key="2">
    <source>
        <dbReference type="EMBL" id="KRO62402.1"/>
    </source>
</evidence>
<evidence type="ECO:0000313" key="3">
    <source>
        <dbReference type="Proteomes" id="UP000051269"/>
    </source>
</evidence>
<feature type="transmembrane region" description="Helical" evidence="1">
    <location>
        <begin position="257"/>
        <end position="276"/>
    </location>
</feature>
<dbReference type="AlphaFoldDB" id="A0A0R2RMJ9"/>
<evidence type="ECO:0008006" key="4">
    <source>
        <dbReference type="Google" id="ProtNLM"/>
    </source>
</evidence>
<reference evidence="2 3" key="1">
    <citation type="submission" date="2015-10" db="EMBL/GenBank/DDBJ databases">
        <title>Metagenome-Assembled Genomes uncover a global brackish microbiome.</title>
        <authorList>
            <person name="Hugerth L.W."/>
            <person name="Larsson J."/>
            <person name="Alneberg J."/>
            <person name="Lindh M.V."/>
            <person name="Legrand C."/>
            <person name="Pinhassi J."/>
            <person name="Andersson A.F."/>
        </authorList>
    </citation>
    <scope>NUCLEOTIDE SEQUENCE [LARGE SCALE GENOMIC DNA]</scope>
    <source>
        <strain evidence="2">BACL18 MAG-120507-bin52</strain>
    </source>
</reference>
<dbReference type="PANTHER" id="PTHR43471">
    <property type="entry name" value="ABC TRANSPORTER PERMEASE"/>
    <property type="match status" value="1"/>
</dbReference>
<accession>A0A0R2RMJ9</accession>
<name>A0A0R2RMJ9_9BACT</name>
<protein>
    <recommendedName>
        <fullName evidence="4">ABC transporter permease</fullName>
    </recommendedName>
</protein>
<feature type="transmembrane region" description="Helical" evidence="1">
    <location>
        <begin position="218"/>
        <end position="237"/>
    </location>
</feature>
<keyword evidence="1" id="KW-1133">Transmembrane helix</keyword>
<dbReference type="Proteomes" id="UP000051269">
    <property type="component" value="Unassembled WGS sequence"/>
</dbReference>
<dbReference type="EMBL" id="LIBO01000083">
    <property type="protein sequence ID" value="KRO62402.1"/>
    <property type="molecule type" value="Genomic_DNA"/>
</dbReference>
<feature type="transmembrane region" description="Helical" evidence="1">
    <location>
        <begin position="105"/>
        <end position="129"/>
    </location>
</feature>
<dbReference type="GO" id="GO:0005886">
    <property type="term" value="C:plasma membrane"/>
    <property type="evidence" value="ECO:0007669"/>
    <property type="project" value="UniProtKB-SubCell"/>
</dbReference>
<dbReference type="PANTHER" id="PTHR43471:SF10">
    <property type="entry name" value="SLL1107 PROTEIN"/>
    <property type="match status" value="1"/>
</dbReference>
<keyword evidence="1" id="KW-0812">Transmembrane</keyword>
<feature type="transmembrane region" description="Helical" evidence="1">
    <location>
        <begin position="24"/>
        <end position="42"/>
    </location>
</feature>
<dbReference type="Pfam" id="PF12679">
    <property type="entry name" value="ABC2_membrane_2"/>
    <property type="match status" value="1"/>
</dbReference>
<proteinExistence type="predicted"/>
<organism evidence="2 3">
    <name type="scientific">Verrucomicrobia subdivision 6 bacterium BACL9 MAG-120507-bin52</name>
    <dbReference type="NCBI Taxonomy" id="1655590"/>
    <lineage>
        <taxon>Bacteria</taxon>
        <taxon>Pseudomonadati</taxon>
        <taxon>Verrucomicrobiota</taxon>
        <taxon>Verrucomicrobiia</taxon>
        <taxon>Verrucomicrobiales</taxon>
        <taxon>Verrucomicrobia subdivision 6</taxon>
    </lineage>
</organism>
<dbReference type="GO" id="GO:0140359">
    <property type="term" value="F:ABC-type transporter activity"/>
    <property type="evidence" value="ECO:0007669"/>
    <property type="project" value="InterPro"/>
</dbReference>
<feature type="transmembrane region" description="Helical" evidence="1">
    <location>
        <begin position="168"/>
        <end position="197"/>
    </location>
</feature>
<gene>
    <name evidence="2" type="ORF">ABR82_00035</name>
</gene>
<feature type="transmembrane region" description="Helical" evidence="1">
    <location>
        <begin position="57"/>
        <end position="78"/>
    </location>
</feature>